<proteinExistence type="inferred from homology"/>
<dbReference type="CDD" id="cd01583">
    <property type="entry name" value="IPMI"/>
    <property type="match status" value="1"/>
</dbReference>
<evidence type="ECO:0000256" key="7">
    <source>
        <dbReference type="ARBA" id="ARBA00023239"/>
    </source>
</evidence>
<dbReference type="AlphaFoldDB" id="A0ABD8A8R1"/>
<comment type="subunit">
    <text evidence="9">Heterodimer of LeuC and LeuD.</text>
</comment>
<dbReference type="SUPFAM" id="SSF53732">
    <property type="entry name" value="Aconitase iron-sulfur domain"/>
    <property type="match status" value="1"/>
</dbReference>
<keyword evidence="5 9" id="KW-0408">Iron</keyword>
<dbReference type="PROSITE" id="PS01244">
    <property type="entry name" value="ACONITASE_2"/>
    <property type="match status" value="1"/>
</dbReference>
<keyword evidence="3 9" id="KW-0028">Amino-acid biosynthesis</keyword>
<dbReference type="InterPro" id="IPR050067">
    <property type="entry name" value="IPM_dehydratase_rel_enz"/>
</dbReference>
<dbReference type="InterPro" id="IPR015931">
    <property type="entry name" value="Acnase/IPM_dHydase_lsu_aba_1/3"/>
</dbReference>
<evidence type="ECO:0000256" key="6">
    <source>
        <dbReference type="ARBA" id="ARBA00023014"/>
    </source>
</evidence>
<dbReference type="InterPro" id="IPR033941">
    <property type="entry name" value="IPMI_cat"/>
</dbReference>
<evidence type="ECO:0000256" key="8">
    <source>
        <dbReference type="ARBA" id="ARBA00023304"/>
    </source>
</evidence>
<feature type="binding site" evidence="9">
    <location>
        <position position="297"/>
    </location>
    <ligand>
        <name>[4Fe-4S] cluster</name>
        <dbReference type="ChEBI" id="CHEBI:49883"/>
    </ligand>
</feature>
<dbReference type="InterPro" id="IPR006251">
    <property type="entry name" value="Homoacnase/IPMdehydase_lsu"/>
</dbReference>
<keyword evidence="7 9" id="KW-0456">Lyase</keyword>
<organism evidence="11 12">
    <name type="scientific">Methanoculleus palmolei</name>
    <dbReference type="NCBI Taxonomy" id="72612"/>
    <lineage>
        <taxon>Archaea</taxon>
        <taxon>Methanobacteriati</taxon>
        <taxon>Methanobacteriota</taxon>
        <taxon>Stenosarchaea group</taxon>
        <taxon>Methanomicrobia</taxon>
        <taxon>Methanomicrobiales</taxon>
        <taxon>Methanomicrobiaceae</taxon>
        <taxon>Methanoculleus</taxon>
    </lineage>
</organism>
<dbReference type="EC" id="4.2.1.33" evidence="9"/>
<keyword evidence="2 9" id="KW-0004">4Fe-4S</keyword>
<feature type="binding site" evidence="9">
    <location>
        <position position="358"/>
    </location>
    <ligand>
        <name>[4Fe-4S] cluster</name>
        <dbReference type="ChEBI" id="CHEBI:49883"/>
    </ligand>
</feature>
<comment type="similarity">
    <text evidence="9">Belongs to the aconitase/IPM isomerase family. LeuC type 2 subfamily.</text>
</comment>
<dbReference type="InterPro" id="IPR001030">
    <property type="entry name" value="Acoase/IPM_deHydtase_lsu_aba"/>
</dbReference>
<gene>
    <name evidence="9" type="primary">leuC</name>
    <name evidence="11" type="ORF">R6Y95_00680</name>
</gene>
<comment type="function">
    <text evidence="9">Catalyzes the isomerization between 2-isopropylmalate and 3-isopropylmalate, via the formation of 2-isopropylmaleate.</text>
</comment>
<keyword evidence="8 9" id="KW-0100">Branched-chain amino acid biosynthesis</keyword>
<evidence type="ECO:0000256" key="9">
    <source>
        <dbReference type="HAMAP-Rule" id="MF_01027"/>
    </source>
</evidence>
<evidence type="ECO:0000313" key="12">
    <source>
        <dbReference type="Proteomes" id="UP001626603"/>
    </source>
</evidence>
<evidence type="ECO:0000256" key="4">
    <source>
        <dbReference type="ARBA" id="ARBA00022723"/>
    </source>
</evidence>
<comment type="pathway">
    <text evidence="9">Amino-acid biosynthesis; L-leucine biosynthesis; L-leucine from 3-methyl-2-oxobutanoate: step 2/4.</text>
</comment>
<reference evidence="11 12" key="1">
    <citation type="submission" date="2023-10" db="EMBL/GenBank/DDBJ databases">
        <title>The complete genome sequence of Methanoculleus palmolei DSM 4273.</title>
        <authorList>
            <person name="Lai S.-J."/>
            <person name="You Y.-T."/>
            <person name="Chen S.-C."/>
        </authorList>
    </citation>
    <scope>NUCLEOTIDE SEQUENCE [LARGE SCALE GENOMIC DNA]</scope>
    <source>
        <strain evidence="11 12">DSM 4273</strain>
    </source>
</reference>
<dbReference type="InterPro" id="IPR036008">
    <property type="entry name" value="Aconitase_4Fe-4S_dom"/>
</dbReference>
<comment type="catalytic activity">
    <reaction evidence="9">
        <text>(2R,3S)-3-isopropylmalate = (2S)-2-isopropylmalate</text>
        <dbReference type="Rhea" id="RHEA:32287"/>
        <dbReference type="ChEBI" id="CHEBI:1178"/>
        <dbReference type="ChEBI" id="CHEBI:35121"/>
        <dbReference type="EC" id="4.2.1.33"/>
    </reaction>
</comment>
<dbReference type="Gene3D" id="3.30.499.10">
    <property type="entry name" value="Aconitase, domain 3"/>
    <property type="match status" value="2"/>
</dbReference>
<keyword evidence="12" id="KW-1185">Reference proteome</keyword>
<dbReference type="NCBIfam" id="NF001614">
    <property type="entry name" value="PRK00402.1"/>
    <property type="match status" value="1"/>
</dbReference>
<name>A0ABD8A8R1_9EURY</name>
<evidence type="ECO:0000256" key="1">
    <source>
        <dbReference type="ARBA" id="ARBA00022430"/>
    </source>
</evidence>
<dbReference type="PRINTS" id="PR00415">
    <property type="entry name" value="ACONITASE"/>
</dbReference>
<dbReference type="PROSITE" id="PS00450">
    <property type="entry name" value="ACONITASE_1"/>
    <property type="match status" value="1"/>
</dbReference>
<dbReference type="InterPro" id="IPR018136">
    <property type="entry name" value="Aconitase_4Fe-4S_BS"/>
</dbReference>
<keyword evidence="4 9" id="KW-0479">Metal-binding</keyword>
<dbReference type="GO" id="GO:0046872">
    <property type="term" value="F:metal ion binding"/>
    <property type="evidence" value="ECO:0007669"/>
    <property type="project" value="UniProtKB-KW"/>
</dbReference>
<evidence type="ECO:0000313" key="11">
    <source>
        <dbReference type="EMBL" id="WOX55867.1"/>
    </source>
</evidence>
<dbReference type="PANTHER" id="PTHR43822:SF22">
    <property type="entry name" value="ISOPROPYLMALATE_CITRAMALATE ISOMERASE LARGE SUBUNIT"/>
    <property type="match status" value="1"/>
</dbReference>
<protein>
    <recommendedName>
        <fullName evidence="9">3-isopropylmalate dehydratase large subunit</fullName>
        <ecNumber evidence="9">4.2.1.33</ecNumber>
    </recommendedName>
    <alternativeName>
        <fullName evidence="9">Alpha-IPM isomerase</fullName>
        <shortName evidence="9">IPMI</shortName>
    </alternativeName>
    <alternativeName>
        <fullName evidence="9">Isopropylmalate isomerase</fullName>
    </alternativeName>
</protein>
<dbReference type="GO" id="GO:0051539">
    <property type="term" value="F:4 iron, 4 sulfur cluster binding"/>
    <property type="evidence" value="ECO:0007669"/>
    <property type="project" value="UniProtKB-KW"/>
</dbReference>
<keyword evidence="6 9" id="KW-0411">Iron-sulfur</keyword>
<dbReference type="NCBIfam" id="TIGR02086">
    <property type="entry name" value="IPMI_arch"/>
    <property type="match status" value="1"/>
</dbReference>
<dbReference type="Pfam" id="PF00330">
    <property type="entry name" value="Aconitase"/>
    <property type="match status" value="1"/>
</dbReference>
<dbReference type="EMBL" id="CP137641">
    <property type="protein sequence ID" value="WOX55867.1"/>
    <property type="molecule type" value="Genomic_DNA"/>
</dbReference>
<dbReference type="InterPro" id="IPR011826">
    <property type="entry name" value="HAcnase/IPMdehydase_lsu_prok"/>
</dbReference>
<dbReference type="HAMAP" id="MF_01027">
    <property type="entry name" value="LeuC_type2"/>
    <property type="match status" value="1"/>
</dbReference>
<dbReference type="Proteomes" id="UP001626603">
    <property type="component" value="Chromosome"/>
</dbReference>
<evidence type="ECO:0000259" key="10">
    <source>
        <dbReference type="Pfam" id="PF00330"/>
    </source>
</evidence>
<sequence length="417" mass="44209">MAATIAEKIFSMKCGRTVRAGDVVMAPVDAAMIHDITGPLAVRVFGEMGGKRVYDPDRIIMLFDHQVPADSIPAAENHVFMRRFAEEQGIRNYDLLEGVCHQVVMEKGRAAPGEIIVGTDSHTCTYGAAGAFATGIGSTDMGFVLKFGALYFRVPESILLEIDGAFGRRVGPKDLILSLVGDIGADGATYTALEFTGGAMHDMDMAGRMTCANMAIEMGAKAGIVRPDETTRDYVAARRGVEPLDLAGDADADYRERRHYDVTDLSPQVAVPHNVDNVVDVADVAGTKVDQVFIGSCTNGRYEDLAEAAGVLGTADRFADGVRVIVIPASRTEYLKALRAGLVERFVEAGALVEAPCCGPCMGGAFGLLAPGEVSLSTSNRNFRGRQGSTQASVYLASPATAAASALYGEITDPREV</sequence>
<comment type="cofactor">
    <cofactor evidence="9">
        <name>[4Fe-4S] cluster</name>
        <dbReference type="ChEBI" id="CHEBI:49883"/>
    </cofactor>
    <text evidence="9">Binds 1 [4Fe-4S] cluster per subunit.</text>
</comment>
<dbReference type="GO" id="GO:0009098">
    <property type="term" value="P:L-leucine biosynthetic process"/>
    <property type="evidence" value="ECO:0007669"/>
    <property type="project" value="UniProtKB-UniRule"/>
</dbReference>
<accession>A0ABD8A8R1</accession>
<evidence type="ECO:0000256" key="2">
    <source>
        <dbReference type="ARBA" id="ARBA00022485"/>
    </source>
</evidence>
<evidence type="ECO:0000256" key="3">
    <source>
        <dbReference type="ARBA" id="ARBA00022605"/>
    </source>
</evidence>
<keyword evidence="1 9" id="KW-0432">Leucine biosynthesis</keyword>
<dbReference type="PANTHER" id="PTHR43822">
    <property type="entry name" value="HOMOACONITASE, MITOCHONDRIAL-RELATED"/>
    <property type="match status" value="1"/>
</dbReference>
<feature type="binding site" evidence="9">
    <location>
        <position position="361"/>
    </location>
    <ligand>
        <name>[4Fe-4S] cluster</name>
        <dbReference type="ChEBI" id="CHEBI:49883"/>
    </ligand>
</feature>
<feature type="domain" description="Aconitase/3-isopropylmalate dehydratase large subunit alpha/beta/alpha" evidence="10">
    <location>
        <begin position="20"/>
        <end position="409"/>
    </location>
</feature>
<dbReference type="NCBIfam" id="TIGR01343">
    <property type="entry name" value="hacA_fam"/>
    <property type="match status" value="1"/>
</dbReference>
<evidence type="ECO:0000256" key="5">
    <source>
        <dbReference type="ARBA" id="ARBA00023004"/>
    </source>
</evidence>
<dbReference type="GO" id="GO:0003861">
    <property type="term" value="F:3-isopropylmalate dehydratase activity"/>
    <property type="evidence" value="ECO:0007669"/>
    <property type="project" value="UniProtKB-UniRule"/>
</dbReference>